<proteinExistence type="inferred from homology"/>
<reference evidence="5 6" key="1">
    <citation type="submission" date="2019-06" db="EMBL/GenBank/DDBJ databases">
        <title>Amycolatopsis alkalitolerans sp. nov., isolated from Gastrodia elata Blume.</title>
        <authorList>
            <person name="Narsing Rao M.P."/>
            <person name="Li W.J."/>
        </authorList>
    </citation>
    <scope>NUCLEOTIDE SEQUENCE [LARGE SCALE GENOMIC DNA]</scope>
    <source>
        <strain evidence="5 6">SYSUP0005</strain>
    </source>
</reference>
<evidence type="ECO:0000256" key="4">
    <source>
        <dbReference type="ARBA" id="ARBA00023163"/>
    </source>
</evidence>
<dbReference type="Proteomes" id="UP000305546">
    <property type="component" value="Unassembled WGS sequence"/>
</dbReference>
<dbReference type="Pfam" id="PF03965">
    <property type="entry name" value="Penicillinase_R"/>
    <property type="match status" value="1"/>
</dbReference>
<dbReference type="SUPFAM" id="SSF46785">
    <property type="entry name" value="Winged helix' DNA-binding domain"/>
    <property type="match status" value="1"/>
</dbReference>
<protein>
    <submittedName>
        <fullName evidence="5">BlaI/MecI/CopY family transcriptional regulator</fullName>
    </submittedName>
</protein>
<evidence type="ECO:0000256" key="1">
    <source>
        <dbReference type="ARBA" id="ARBA00011046"/>
    </source>
</evidence>
<dbReference type="EMBL" id="VDFW01000046">
    <property type="protein sequence ID" value="TNC20064.1"/>
    <property type="molecule type" value="Genomic_DNA"/>
</dbReference>
<dbReference type="GO" id="GO:0003677">
    <property type="term" value="F:DNA binding"/>
    <property type="evidence" value="ECO:0007669"/>
    <property type="project" value="UniProtKB-KW"/>
</dbReference>
<name>A0A5C4LQA3_9PSEU</name>
<evidence type="ECO:0000313" key="5">
    <source>
        <dbReference type="EMBL" id="TNC20064.1"/>
    </source>
</evidence>
<accession>A0A5C4LQA3</accession>
<gene>
    <name evidence="5" type="ORF">FG385_31540</name>
</gene>
<sequence>MEMPDRSARRRAGELSGLVLDTLRRAGASLTAAEVRRCLVEAGAGPLAYTTVVTILSRLHEQGLAERFRAGRAYAYLAVADSALAARRMRRVLDDHYDREAVLASFVQDLSSDDERRLRELLGDLGTGDREV</sequence>
<keyword evidence="6" id="KW-1185">Reference proteome</keyword>
<dbReference type="GO" id="GO:0045892">
    <property type="term" value="P:negative regulation of DNA-templated transcription"/>
    <property type="evidence" value="ECO:0007669"/>
    <property type="project" value="InterPro"/>
</dbReference>
<organism evidence="5 6">
    <name type="scientific">Amycolatopsis alkalitolerans</name>
    <dbReference type="NCBI Taxonomy" id="2547244"/>
    <lineage>
        <taxon>Bacteria</taxon>
        <taxon>Bacillati</taxon>
        <taxon>Actinomycetota</taxon>
        <taxon>Actinomycetes</taxon>
        <taxon>Pseudonocardiales</taxon>
        <taxon>Pseudonocardiaceae</taxon>
        <taxon>Amycolatopsis</taxon>
    </lineage>
</organism>
<dbReference type="OrthoDB" id="9813987at2"/>
<dbReference type="InterPro" id="IPR036388">
    <property type="entry name" value="WH-like_DNA-bd_sf"/>
</dbReference>
<keyword evidence="3" id="KW-0238">DNA-binding</keyword>
<evidence type="ECO:0000256" key="3">
    <source>
        <dbReference type="ARBA" id="ARBA00023125"/>
    </source>
</evidence>
<dbReference type="InterPro" id="IPR005650">
    <property type="entry name" value="BlaI_family"/>
</dbReference>
<dbReference type="InterPro" id="IPR036390">
    <property type="entry name" value="WH_DNA-bd_sf"/>
</dbReference>
<keyword evidence="4" id="KW-0804">Transcription</keyword>
<comment type="caution">
    <text evidence="5">The sequence shown here is derived from an EMBL/GenBank/DDBJ whole genome shotgun (WGS) entry which is preliminary data.</text>
</comment>
<evidence type="ECO:0000313" key="6">
    <source>
        <dbReference type="Proteomes" id="UP000305546"/>
    </source>
</evidence>
<keyword evidence="2" id="KW-0805">Transcription regulation</keyword>
<comment type="similarity">
    <text evidence="1">Belongs to the BlaI transcriptional regulatory family.</text>
</comment>
<evidence type="ECO:0000256" key="2">
    <source>
        <dbReference type="ARBA" id="ARBA00023015"/>
    </source>
</evidence>
<dbReference type="RefSeq" id="WP_139100460.1">
    <property type="nucleotide sequence ID" value="NZ_VDFW01000046.1"/>
</dbReference>
<dbReference type="AlphaFoldDB" id="A0A5C4LQA3"/>
<dbReference type="Gene3D" id="1.10.10.10">
    <property type="entry name" value="Winged helix-like DNA-binding domain superfamily/Winged helix DNA-binding domain"/>
    <property type="match status" value="1"/>
</dbReference>